<evidence type="ECO:0000313" key="12">
    <source>
        <dbReference type="EMBL" id="SFH60744.1"/>
    </source>
</evidence>
<sequence length="887" mass="96563">MTERPVPVLLADPDDDFAGALEAALTDAADEFELQQVDDLEAARETFHPDRHDCVLAERDLGSGTGLDLLTAVRGTEPAVPVLLVTADGDEAFAASAIDAEATAYVRKGDPDALEELPDRIARAAADYRAERSERDREHRASVLHAVCAALVDDAPLHDRLAAAADALATDRSDSGDVDARIEVGGVPFQARTAAPGEEPDRTAAGDDRSETTVSATAGDVTVRVVIASANGSIPFADDEADGRDGLDGDESFLESIARLVAVHVDRTETTERLRTFAERLDTILEHTTNLVFMKDTEDRYLLVNDAFASLVGKPREEILGSTTTEVHGGGFADRFRGNDEAAIEAGEARRFDERYPSPDGERRFVTVRVPLFDDAGEPYAVYGIATDVTAELRLAEERAELLDRMTDAFVALDGDDRITYLNARAAALAAGDGDRDDLVGERAWDVFPGVLDTEFEAAFERARETGEAATATIHYEPADRFFETRIYPSDSGVSVYSRDVTEAMYERRELERREEVMRRLYEAISEKDATFEEKVGSLLALGREVLGVESGLLSQVQGDRYRAVVVDDDAGEIVEGDVVPLSATVCERVVSTERTLQVESADDDPELTDRDGVVALDLSCYVGTPVVVDDEVYGTFCFYDRGARSEPFSRWDVTLVELMGRWVSYELERREAQIEVARERDRLEQFASMVSHDLRNPLSVAIGNLELARETGDEERLDTASRALDRMTELIEDALSFARMGERVVDAERVDVTAVARRAWETVETGSATLRVEDPGEVVGDASRLRTLLENLFRNAVEHGGDDVTVTIGREGTTLFVADDGPGIPEADREKAFEVGFTTASDGTGFGLGIVSQIAAAHGWTPAATEAEGGGARIELRGVTSVRANE</sequence>
<dbReference type="PROSITE" id="PS50112">
    <property type="entry name" value="PAS"/>
    <property type="match status" value="1"/>
</dbReference>
<dbReference type="AlphaFoldDB" id="A0A1I3BEM2"/>
<keyword evidence="13" id="KW-1185">Reference proteome</keyword>
<dbReference type="InterPro" id="IPR013656">
    <property type="entry name" value="PAS_4"/>
</dbReference>
<dbReference type="NCBIfam" id="TIGR00229">
    <property type="entry name" value="sensory_box"/>
    <property type="match status" value="1"/>
</dbReference>
<dbReference type="Gene3D" id="3.30.450.40">
    <property type="match status" value="1"/>
</dbReference>
<dbReference type="InterPro" id="IPR001789">
    <property type="entry name" value="Sig_transdc_resp-reg_receiver"/>
</dbReference>
<keyword evidence="5" id="KW-0902">Two-component regulatory system</keyword>
<dbReference type="InterPro" id="IPR000014">
    <property type="entry name" value="PAS"/>
</dbReference>
<dbReference type="InterPro" id="IPR035965">
    <property type="entry name" value="PAS-like_dom_sf"/>
</dbReference>
<dbReference type="PANTHER" id="PTHR43711">
    <property type="entry name" value="TWO-COMPONENT HISTIDINE KINASE"/>
    <property type="match status" value="1"/>
</dbReference>
<dbReference type="Pfam" id="PF00512">
    <property type="entry name" value="HisKA"/>
    <property type="match status" value="1"/>
</dbReference>
<dbReference type="Pfam" id="PF08448">
    <property type="entry name" value="PAS_4"/>
    <property type="match status" value="2"/>
</dbReference>
<evidence type="ECO:0000313" key="13">
    <source>
        <dbReference type="Proteomes" id="UP000323537"/>
    </source>
</evidence>
<dbReference type="SUPFAM" id="SSF52172">
    <property type="entry name" value="CheY-like"/>
    <property type="match status" value="1"/>
</dbReference>
<evidence type="ECO:0000256" key="1">
    <source>
        <dbReference type="ARBA" id="ARBA00000085"/>
    </source>
</evidence>
<dbReference type="InterPro" id="IPR036890">
    <property type="entry name" value="HATPase_C_sf"/>
</dbReference>
<dbReference type="Gene3D" id="3.30.450.20">
    <property type="entry name" value="PAS domain"/>
    <property type="match status" value="2"/>
</dbReference>
<dbReference type="InterPro" id="IPR050736">
    <property type="entry name" value="Sensor_HK_Regulatory"/>
</dbReference>
<feature type="domain" description="Histidine kinase" evidence="8">
    <location>
        <begin position="690"/>
        <end position="883"/>
    </location>
</feature>
<dbReference type="SMART" id="SM00448">
    <property type="entry name" value="REC"/>
    <property type="match status" value="1"/>
</dbReference>
<dbReference type="SUPFAM" id="SSF55781">
    <property type="entry name" value="GAF domain-like"/>
    <property type="match status" value="1"/>
</dbReference>
<dbReference type="OrthoDB" id="330219at2157"/>
<dbReference type="EC" id="2.7.13.3" evidence="2"/>
<dbReference type="Gene3D" id="1.10.287.130">
    <property type="match status" value="1"/>
</dbReference>
<dbReference type="CDD" id="cd00156">
    <property type="entry name" value="REC"/>
    <property type="match status" value="1"/>
</dbReference>
<dbReference type="RefSeq" id="WP_149784730.1">
    <property type="nucleotide sequence ID" value="NZ_BAAADP010000001.1"/>
</dbReference>
<dbReference type="Pfam" id="PF00072">
    <property type="entry name" value="Response_reg"/>
    <property type="match status" value="1"/>
</dbReference>
<organism evidence="12 13">
    <name type="scientific">Halorubrum aquaticum</name>
    <dbReference type="NCBI Taxonomy" id="387340"/>
    <lineage>
        <taxon>Archaea</taxon>
        <taxon>Methanobacteriati</taxon>
        <taxon>Methanobacteriota</taxon>
        <taxon>Stenosarchaea group</taxon>
        <taxon>Halobacteria</taxon>
        <taxon>Halobacteriales</taxon>
        <taxon>Haloferacaceae</taxon>
        <taxon>Halorubrum</taxon>
    </lineage>
</organism>
<dbReference type="InterPro" id="IPR005467">
    <property type="entry name" value="His_kinase_dom"/>
</dbReference>
<evidence type="ECO:0000259" key="8">
    <source>
        <dbReference type="PROSITE" id="PS50109"/>
    </source>
</evidence>
<accession>A0A1I3BEM2</accession>
<feature type="region of interest" description="Disordered" evidence="7">
    <location>
        <begin position="190"/>
        <end position="213"/>
    </location>
</feature>
<evidence type="ECO:0000256" key="5">
    <source>
        <dbReference type="ARBA" id="ARBA00023012"/>
    </source>
</evidence>
<dbReference type="EMBL" id="FOPZ01000012">
    <property type="protein sequence ID" value="SFH60744.1"/>
    <property type="molecule type" value="Genomic_DNA"/>
</dbReference>
<dbReference type="InterPro" id="IPR036097">
    <property type="entry name" value="HisK_dim/P_sf"/>
</dbReference>
<dbReference type="SMART" id="SM00388">
    <property type="entry name" value="HisKA"/>
    <property type="match status" value="1"/>
</dbReference>
<dbReference type="Pfam" id="PF02518">
    <property type="entry name" value="HATPase_c"/>
    <property type="match status" value="1"/>
</dbReference>
<dbReference type="SMART" id="SM00387">
    <property type="entry name" value="HATPase_c"/>
    <property type="match status" value="1"/>
</dbReference>
<name>A0A1I3BEM2_9EURY</name>
<keyword evidence="4" id="KW-0418">Kinase</keyword>
<dbReference type="CDD" id="cd00082">
    <property type="entry name" value="HisKA"/>
    <property type="match status" value="1"/>
</dbReference>
<evidence type="ECO:0000256" key="2">
    <source>
        <dbReference type="ARBA" id="ARBA00012438"/>
    </source>
</evidence>
<dbReference type="SUPFAM" id="SSF55785">
    <property type="entry name" value="PYP-like sensor domain (PAS domain)"/>
    <property type="match status" value="2"/>
</dbReference>
<reference evidence="12 13" key="1">
    <citation type="submission" date="2016-10" db="EMBL/GenBank/DDBJ databases">
        <authorList>
            <person name="Varghese N."/>
            <person name="Submissions S."/>
        </authorList>
    </citation>
    <scope>NUCLEOTIDE SEQUENCE [LARGE SCALE GENOMIC DNA]</scope>
    <source>
        <strain evidence="12 13">CGMCC 1.6377</strain>
    </source>
</reference>
<dbReference type="SUPFAM" id="SSF55874">
    <property type="entry name" value="ATPase domain of HSP90 chaperone/DNA topoisomerase II/histidine kinase"/>
    <property type="match status" value="1"/>
</dbReference>
<feature type="domain" description="Response regulatory" evidence="9">
    <location>
        <begin position="7"/>
        <end position="123"/>
    </location>
</feature>
<evidence type="ECO:0000259" key="10">
    <source>
        <dbReference type="PROSITE" id="PS50112"/>
    </source>
</evidence>
<protein>
    <recommendedName>
        <fullName evidence="2">histidine kinase</fullName>
        <ecNumber evidence="2">2.7.13.3</ecNumber>
    </recommendedName>
</protein>
<comment type="catalytic activity">
    <reaction evidence="1">
        <text>ATP + protein L-histidine = ADP + protein N-phospho-L-histidine.</text>
        <dbReference type="EC" id="2.7.13.3"/>
    </reaction>
</comment>
<evidence type="ECO:0000259" key="11">
    <source>
        <dbReference type="PROSITE" id="PS50113"/>
    </source>
</evidence>
<dbReference type="PROSITE" id="PS50109">
    <property type="entry name" value="HIS_KIN"/>
    <property type="match status" value="1"/>
</dbReference>
<dbReference type="SUPFAM" id="SSF47384">
    <property type="entry name" value="Homodimeric domain of signal transducing histidine kinase"/>
    <property type="match status" value="1"/>
</dbReference>
<feature type="domain" description="PAS" evidence="10">
    <location>
        <begin position="277"/>
        <end position="321"/>
    </location>
</feature>
<dbReference type="InterPro" id="IPR000700">
    <property type="entry name" value="PAS-assoc_C"/>
</dbReference>
<feature type="compositionally biased region" description="Basic and acidic residues" evidence="7">
    <location>
        <begin position="199"/>
        <end position="211"/>
    </location>
</feature>
<dbReference type="PROSITE" id="PS50113">
    <property type="entry name" value="PAC"/>
    <property type="match status" value="1"/>
</dbReference>
<gene>
    <name evidence="12" type="ORF">SAMN04488066_11210</name>
</gene>
<dbReference type="InterPro" id="IPR011006">
    <property type="entry name" value="CheY-like_superfamily"/>
</dbReference>
<feature type="domain" description="PAC" evidence="11">
    <location>
        <begin position="350"/>
        <end position="401"/>
    </location>
</feature>
<dbReference type="Gene3D" id="3.30.565.10">
    <property type="entry name" value="Histidine kinase-like ATPase, C-terminal domain"/>
    <property type="match status" value="1"/>
</dbReference>
<dbReference type="SMART" id="SM00065">
    <property type="entry name" value="GAF"/>
    <property type="match status" value="1"/>
</dbReference>
<dbReference type="PROSITE" id="PS50110">
    <property type="entry name" value="RESPONSE_REGULATORY"/>
    <property type="match status" value="1"/>
</dbReference>
<dbReference type="InterPro" id="IPR003661">
    <property type="entry name" value="HisK_dim/P_dom"/>
</dbReference>
<dbReference type="CDD" id="cd00130">
    <property type="entry name" value="PAS"/>
    <property type="match status" value="1"/>
</dbReference>
<evidence type="ECO:0000256" key="3">
    <source>
        <dbReference type="ARBA" id="ARBA00022679"/>
    </source>
</evidence>
<dbReference type="InterPro" id="IPR003594">
    <property type="entry name" value="HATPase_dom"/>
</dbReference>
<dbReference type="InterPro" id="IPR003018">
    <property type="entry name" value="GAF"/>
</dbReference>
<evidence type="ECO:0000256" key="4">
    <source>
        <dbReference type="ARBA" id="ARBA00022777"/>
    </source>
</evidence>
<dbReference type="CDD" id="cd00075">
    <property type="entry name" value="HATPase"/>
    <property type="match status" value="1"/>
</dbReference>
<evidence type="ECO:0000259" key="9">
    <source>
        <dbReference type="PROSITE" id="PS50110"/>
    </source>
</evidence>
<comment type="caution">
    <text evidence="6">Lacks conserved residue(s) required for the propagation of feature annotation.</text>
</comment>
<dbReference type="PANTHER" id="PTHR43711:SF1">
    <property type="entry name" value="HISTIDINE KINASE 1"/>
    <property type="match status" value="1"/>
</dbReference>
<keyword evidence="3" id="KW-0808">Transferase</keyword>
<dbReference type="Proteomes" id="UP000323537">
    <property type="component" value="Unassembled WGS sequence"/>
</dbReference>
<dbReference type="GO" id="GO:0000155">
    <property type="term" value="F:phosphorelay sensor kinase activity"/>
    <property type="evidence" value="ECO:0007669"/>
    <property type="project" value="InterPro"/>
</dbReference>
<dbReference type="Pfam" id="PF01590">
    <property type="entry name" value="GAF"/>
    <property type="match status" value="1"/>
</dbReference>
<proteinExistence type="predicted"/>
<evidence type="ECO:0000256" key="6">
    <source>
        <dbReference type="PROSITE-ProRule" id="PRU00169"/>
    </source>
</evidence>
<dbReference type="SMART" id="SM00091">
    <property type="entry name" value="PAS"/>
    <property type="match status" value="2"/>
</dbReference>
<evidence type="ECO:0000256" key="7">
    <source>
        <dbReference type="SAM" id="MobiDB-lite"/>
    </source>
</evidence>
<dbReference type="Gene3D" id="3.40.50.2300">
    <property type="match status" value="1"/>
</dbReference>
<dbReference type="InterPro" id="IPR029016">
    <property type="entry name" value="GAF-like_dom_sf"/>
</dbReference>